<protein>
    <recommendedName>
        <fullName evidence="4">Glycosyl transferase family 1 domain-containing protein</fullName>
    </recommendedName>
</protein>
<name>A0A062Y2J6_9BACT</name>
<sequence>MMGGRVVFLLEGTGLYGGVKVVLQQAELLAEQGLDVTVVAKEARPSWYSLKVEFRKVPSFSPVFLPSADLTVATFWTTVEPALSIPWGRKVHYCQGFEGHYAQGTEVEPSILKTYALPIPTWVVNPSLGNLLEARFGRPTFLLPPPLDPFFRPKRRKPEPRGMPRVLVMGSFDFQWKGVATALQAVLIMRSRGLPVELWRISQFPLTQEERRLLQPDRYFESLTPHQTAQVVRQCDLLLAPSWEEGFGLPLLEAMASGVPAVASDIDAFRFLAGGVVPLVPPKDPYALAEAAMDLLQSPSRWRAVREAGLERAKEFSRLEAARRIREAVCWVFEGTFEGDKGANVGAI</sequence>
<evidence type="ECO:0008006" key="4">
    <source>
        <dbReference type="Google" id="ProtNLM"/>
    </source>
</evidence>
<dbReference type="PANTHER" id="PTHR46401:SF2">
    <property type="entry name" value="GLYCOSYLTRANSFERASE WBBK-RELATED"/>
    <property type="match status" value="1"/>
</dbReference>
<reference evidence="2 3" key="1">
    <citation type="submission" date="2014-04" db="EMBL/GenBank/DDBJ databases">
        <title>The Genome Sequence of Thermoanaerobaculum aquaticum MP-01, The First Cultivated Group 23 Acidobacterium.</title>
        <authorList>
            <person name="Stamps B.W."/>
            <person name="Losey N.A."/>
            <person name="Lawson P.A."/>
            <person name="Stevenson B.S."/>
        </authorList>
    </citation>
    <scope>NUCLEOTIDE SEQUENCE [LARGE SCALE GENOMIC DNA]</scope>
    <source>
        <strain evidence="2 3">MP-01</strain>
    </source>
</reference>
<dbReference type="GO" id="GO:0016757">
    <property type="term" value="F:glycosyltransferase activity"/>
    <property type="evidence" value="ECO:0007669"/>
    <property type="project" value="TreeGrafter"/>
</dbReference>
<dbReference type="STRING" id="1312852.EG19_10805"/>
<gene>
    <name evidence="2" type="ORF">EG19_10805</name>
</gene>
<organism evidence="2 3">
    <name type="scientific">Thermoanaerobaculum aquaticum</name>
    <dbReference type="NCBI Taxonomy" id="1312852"/>
    <lineage>
        <taxon>Bacteria</taxon>
        <taxon>Pseudomonadati</taxon>
        <taxon>Acidobacteriota</taxon>
        <taxon>Thermoanaerobaculia</taxon>
        <taxon>Thermoanaerobaculales</taxon>
        <taxon>Thermoanaerobaculaceae</taxon>
        <taxon>Thermoanaerobaculum</taxon>
    </lineage>
</organism>
<dbReference type="EMBL" id="JMFG01000006">
    <property type="protein sequence ID" value="KDA54641.1"/>
    <property type="molecule type" value="Genomic_DNA"/>
</dbReference>
<evidence type="ECO:0000313" key="2">
    <source>
        <dbReference type="EMBL" id="KDA54641.1"/>
    </source>
</evidence>
<dbReference type="PANTHER" id="PTHR46401">
    <property type="entry name" value="GLYCOSYLTRANSFERASE WBBK-RELATED"/>
    <property type="match status" value="1"/>
</dbReference>
<evidence type="ECO:0000313" key="3">
    <source>
        <dbReference type="Proteomes" id="UP000027284"/>
    </source>
</evidence>
<dbReference type="SUPFAM" id="SSF53756">
    <property type="entry name" value="UDP-Glycosyltransferase/glycogen phosphorylase"/>
    <property type="match status" value="1"/>
</dbReference>
<dbReference type="Gene3D" id="3.40.50.2000">
    <property type="entry name" value="Glycogen Phosphorylase B"/>
    <property type="match status" value="1"/>
</dbReference>
<dbReference type="Proteomes" id="UP000027284">
    <property type="component" value="Unassembled WGS sequence"/>
</dbReference>
<comment type="caution">
    <text evidence="2">The sequence shown here is derived from an EMBL/GenBank/DDBJ whole genome shotgun (WGS) entry which is preliminary data.</text>
</comment>
<dbReference type="AlphaFoldDB" id="A0A062Y2J6"/>
<proteinExistence type="predicted"/>
<keyword evidence="1" id="KW-0808">Transferase</keyword>
<dbReference type="Pfam" id="PF13692">
    <property type="entry name" value="Glyco_trans_1_4"/>
    <property type="match status" value="1"/>
</dbReference>
<accession>A0A062Y2J6</accession>
<evidence type="ECO:0000256" key="1">
    <source>
        <dbReference type="ARBA" id="ARBA00022679"/>
    </source>
</evidence>
<keyword evidence="3" id="KW-1185">Reference proteome</keyword>
<dbReference type="Gene3D" id="3.40.50.11090">
    <property type="match status" value="1"/>
</dbReference>